<evidence type="ECO:0000313" key="2">
    <source>
        <dbReference type="EMBL" id="GIY73239.1"/>
    </source>
</evidence>
<dbReference type="Proteomes" id="UP001054945">
    <property type="component" value="Unassembled WGS sequence"/>
</dbReference>
<dbReference type="EMBL" id="BPLR01015050">
    <property type="protein sequence ID" value="GIY73239.1"/>
    <property type="molecule type" value="Genomic_DNA"/>
</dbReference>
<comment type="caution">
    <text evidence="2">The sequence shown here is derived from an EMBL/GenBank/DDBJ whole genome shotgun (WGS) entry which is preliminary data.</text>
</comment>
<evidence type="ECO:0000313" key="3">
    <source>
        <dbReference type="Proteomes" id="UP001054945"/>
    </source>
</evidence>
<dbReference type="AlphaFoldDB" id="A0AAV4VTG2"/>
<proteinExistence type="predicted"/>
<organism evidence="2 3">
    <name type="scientific">Caerostris extrusa</name>
    <name type="common">Bark spider</name>
    <name type="synonym">Caerostris bankana</name>
    <dbReference type="NCBI Taxonomy" id="172846"/>
    <lineage>
        <taxon>Eukaryota</taxon>
        <taxon>Metazoa</taxon>
        <taxon>Ecdysozoa</taxon>
        <taxon>Arthropoda</taxon>
        <taxon>Chelicerata</taxon>
        <taxon>Arachnida</taxon>
        <taxon>Araneae</taxon>
        <taxon>Araneomorphae</taxon>
        <taxon>Entelegynae</taxon>
        <taxon>Araneoidea</taxon>
        <taxon>Araneidae</taxon>
        <taxon>Caerostris</taxon>
    </lineage>
</organism>
<sequence length="196" mass="20826">MRGDEYNMHPQDSPTRGRSPTTSGPTSQTGSPDLLLGGAETTAPNTTLRALTEDPAAQAPSKRPPLATIITAWASTHNRSTALAAQARPSAHSLPLRGVRGSPAAPHAEPALPPALRRALRGENQLPSQVHSPMPQHRGVLSVMNFPRLNPSPTHMPKLQMPPLWRDRTSTYLETQCPPLVGPSGKVAACQVTSKG</sequence>
<reference evidence="2 3" key="1">
    <citation type="submission" date="2021-06" db="EMBL/GenBank/DDBJ databases">
        <title>Caerostris extrusa draft genome.</title>
        <authorList>
            <person name="Kono N."/>
            <person name="Arakawa K."/>
        </authorList>
    </citation>
    <scope>NUCLEOTIDE SEQUENCE [LARGE SCALE GENOMIC DNA]</scope>
</reference>
<keyword evidence="3" id="KW-1185">Reference proteome</keyword>
<protein>
    <submittedName>
        <fullName evidence="2">Uncharacterized protein</fullName>
    </submittedName>
</protein>
<feature type="region of interest" description="Disordered" evidence="1">
    <location>
        <begin position="1"/>
        <end position="46"/>
    </location>
</feature>
<evidence type="ECO:0000256" key="1">
    <source>
        <dbReference type="SAM" id="MobiDB-lite"/>
    </source>
</evidence>
<name>A0AAV4VTG2_CAEEX</name>
<gene>
    <name evidence="2" type="ORF">CEXT_698441</name>
</gene>
<accession>A0AAV4VTG2</accession>
<feature type="compositionally biased region" description="Low complexity" evidence="1">
    <location>
        <begin position="13"/>
        <end position="32"/>
    </location>
</feature>